<feature type="compositionally biased region" description="Basic and acidic residues" evidence="1">
    <location>
        <begin position="281"/>
        <end position="320"/>
    </location>
</feature>
<feature type="compositionally biased region" description="Low complexity" evidence="1">
    <location>
        <begin position="818"/>
        <end position="829"/>
    </location>
</feature>
<feature type="region of interest" description="Disordered" evidence="1">
    <location>
        <begin position="281"/>
        <end position="403"/>
    </location>
</feature>
<name>K0RZJ0_THAOC</name>
<feature type="compositionally biased region" description="Gly residues" evidence="1">
    <location>
        <begin position="860"/>
        <end position="875"/>
    </location>
</feature>
<reference evidence="2 3" key="1">
    <citation type="journal article" date="2012" name="Genome Biol.">
        <title>Genome and low-iron response of an oceanic diatom adapted to chronic iron limitation.</title>
        <authorList>
            <person name="Lommer M."/>
            <person name="Specht M."/>
            <person name="Roy A.S."/>
            <person name="Kraemer L."/>
            <person name="Andreson R."/>
            <person name="Gutowska M.A."/>
            <person name="Wolf J."/>
            <person name="Bergner S.V."/>
            <person name="Schilhabel M.B."/>
            <person name="Klostermeier U.C."/>
            <person name="Beiko R.G."/>
            <person name="Rosenstiel P."/>
            <person name="Hippler M."/>
            <person name="Laroche J."/>
        </authorList>
    </citation>
    <scope>NUCLEOTIDE SEQUENCE [LARGE SCALE GENOMIC DNA]</scope>
    <source>
        <strain evidence="2 3">CCMP1005</strain>
    </source>
</reference>
<feature type="compositionally biased region" description="Basic and acidic residues" evidence="1">
    <location>
        <begin position="336"/>
        <end position="352"/>
    </location>
</feature>
<dbReference type="EMBL" id="AGNL01026646">
    <property type="protein sequence ID" value="EJK57934.1"/>
    <property type="molecule type" value="Genomic_DNA"/>
</dbReference>
<dbReference type="AlphaFoldDB" id="K0RZJ0"/>
<sequence>MKPSGRPSTGLRVGASSVLDCSTSSPVSFASGCAPGPGARGVEDDGSPARRRVADYANLVAVRTQDYLFAIYSEDEFVDRVVEINRKYPGAGTQVPATILAKEFGQAYFTPNTTPSVPMGNPQQTGIVAGQLYDPATNYYDTQLMRQNFPLSSLLTSRSVNHGIGSARANGKADPACQAYIQRYFKYGEVDFVDGHVCESDSITDSCSITDVMSNGRCLSSSSGAISTDHSVATSSVSRRRRTFSRGVLAHLSHVVVKVSIRNLELEPFSPFANLHELEEAHPNDDRTDAEHVDVPVRYRKDDKYASDRRQDEERGRPVRDGYPVRSGEVLPTKPQLHEGRVLEQERDRVDGVEELEEGLEVRRAEDDDDAGAEQDPDRRRPVPRRPPPEDPGEVAPLGHPHELERVGRELGLEEAEVRYARGEYHPGAQPPAPYVDRHPAEEAVDPLLLRVVRRAHGHHQRHEVGRDRHDQADEHPPRVGPLEVGRLARERRRRVERVEVPEEVVEVRPPQDPAERGRGQRTGRGLEVVVEEGRLAVFRRSHRRPEPPRRHDPRQPHYGENDEGAHGQEAEQNRGPTHDLESRVVQQGQRHGHGRLNSAGYTALSVAPDTHPSVPASVAAAPPNASSTHATPPLAPGRADPSSAVTSASGDRPDERTGREAEDGEEVPPGPDGGLDPERPAAHVVEDEDGQGTTGRGAGGPPSRALLRRCRSAGAPSTHSTRRDETRVGTCLSPRDVGGRPGLPVAVVVVLPARPGLTSVASDVGGRDGGAAEQAPSKPPADRSETRLHWHSSTGRGLSGYPSAAVLAAPTAGVGGSSAPRPRPAASVDVRRADAHVDDSLRGSAVGAKPGVVLRDRGSSGGDGGPAADLGGGACRPRRARRITCGTGGKPGGLSGHRRRLGALVAMRCGLHHHQPRQVVQLVIVQVVFRVVLADLVLTSSSVSRSRPASLVCRHEVFVSRSR</sequence>
<feature type="compositionally biased region" description="Basic and acidic residues" evidence="1">
    <location>
        <begin position="677"/>
        <end position="686"/>
    </location>
</feature>
<feature type="compositionally biased region" description="Basic and acidic residues" evidence="1">
    <location>
        <begin position="652"/>
        <end position="662"/>
    </location>
</feature>
<feature type="region of interest" description="Disordered" evidence="1">
    <location>
        <begin position="459"/>
        <end position="486"/>
    </location>
</feature>
<feature type="compositionally biased region" description="Low complexity" evidence="1">
    <location>
        <begin position="613"/>
        <end position="628"/>
    </location>
</feature>
<dbReference type="PROSITE" id="PS51257">
    <property type="entry name" value="PROKAR_LIPOPROTEIN"/>
    <property type="match status" value="1"/>
</dbReference>
<evidence type="ECO:0008006" key="4">
    <source>
        <dbReference type="Google" id="ProtNLM"/>
    </source>
</evidence>
<comment type="caution">
    <text evidence="2">The sequence shown here is derived from an EMBL/GenBank/DDBJ whole genome shotgun (WGS) entry which is preliminary data.</text>
</comment>
<organism evidence="2 3">
    <name type="scientific">Thalassiosira oceanica</name>
    <name type="common">Marine diatom</name>
    <dbReference type="NCBI Taxonomy" id="159749"/>
    <lineage>
        <taxon>Eukaryota</taxon>
        <taxon>Sar</taxon>
        <taxon>Stramenopiles</taxon>
        <taxon>Ochrophyta</taxon>
        <taxon>Bacillariophyta</taxon>
        <taxon>Coscinodiscophyceae</taxon>
        <taxon>Thalassiosirophycidae</taxon>
        <taxon>Thalassiosirales</taxon>
        <taxon>Thalassiosiraceae</taxon>
        <taxon>Thalassiosira</taxon>
    </lineage>
</organism>
<feature type="region of interest" description="Disordered" evidence="1">
    <location>
        <begin position="501"/>
        <end position="738"/>
    </location>
</feature>
<evidence type="ECO:0000313" key="2">
    <source>
        <dbReference type="EMBL" id="EJK57934.1"/>
    </source>
</evidence>
<gene>
    <name evidence="2" type="ORF">THAOC_21982</name>
</gene>
<feature type="compositionally biased region" description="Basic and acidic residues" evidence="1">
    <location>
        <begin position="463"/>
        <end position="478"/>
    </location>
</feature>
<protein>
    <recommendedName>
        <fullName evidence="4">Peptidase S33 tripeptidyl aminopeptidase-like C-terminal domain-containing protein</fullName>
    </recommendedName>
</protein>
<proteinExistence type="predicted"/>
<feature type="region of interest" description="Disordered" evidence="1">
    <location>
        <begin position="852"/>
        <end position="875"/>
    </location>
</feature>
<evidence type="ECO:0000256" key="1">
    <source>
        <dbReference type="SAM" id="MobiDB-lite"/>
    </source>
</evidence>
<keyword evidence="3" id="KW-1185">Reference proteome</keyword>
<dbReference type="Proteomes" id="UP000266841">
    <property type="component" value="Unassembled WGS sequence"/>
</dbReference>
<accession>K0RZJ0</accession>
<evidence type="ECO:0000313" key="3">
    <source>
        <dbReference type="Proteomes" id="UP000266841"/>
    </source>
</evidence>
<feature type="compositionally biased region" description="Basic and acidic residues" evidence="1">
    <location>
        <begin position="545"/>
        <end position="583"/>
    </location>
</feature>
<feature type="region of interest" description="Disordered" evidence="1">
    <location>
        <begin position="760"/>
        <end position="833"/>
    </location>
</feature>